<evidence type="ECO:0000256" key="1">
    <source>
        <dbReference type="ARBA" id="ARBA00004429"/>
    </source>
</evidence>
<dbReference type="InterPro" id="IPR024989">
    <property type="entry name" value="MFS_assoc_dom"/>
</dbReference>
<proteinExistence type="predicted"/>
<keyword evidence="5 8" id="KW-0812">Transmembrane</keyword>
<dbReference type="Pfam" id="PF12832">
    <property type="entry name" value="MFS_1_like"/>
    <property type="match status" value="1"/>
</dbReference>
<feature type="transmembrane region" description="Helical" evidence="8">
    <location>
        <begin position="325"/>
        <end position="343"/>
    </location>
</feature>
<feature type="transmembrane region" description="Helical" evidence="8">
    <location>
        <begin position="381"/>
        <end position="401"/>
    </location>
</feature>
<keyword evidence="3" id="KW-1003">Cell membrane</keyword>
<evidence type="ECO:0000256" key="3">
    <source>
        <dbReference type="ARBA" id="ARBA00022475"/>
    </source>
</evidence>
<dbReference type="GO" id="GO:0015528">
    <property type="term" value="F:lactose:proton symporter activity"/>
    <property type="evidence" value="ECO:0007669"/>
    <property type="project" value="TreeGrafter"/>
</dbReference>
<dbReference type="RefSeq" id="WP_207598116.1">
    <property type="nucleotide sequence ID" value="NZ_JAFNJU010000001.1"/>
</dbReference>
<dbReference type="InterPro" id="IPR020846">
    <property type="entry name" value="MFS_dom"/>
</dbReference>
<evidence type="ECO:0000256" key="2">
    <source>
        <dbReference type="ARBA" id="ARBA00022448"/>
    </source>
</evidence>
<dbReference type="EMBL" id="JAFNJU010000001">
    <property type="protein sequence ID" value="MBO1263600.1"/>
    <property type="molecule type" value="Genomic_DNA"/>
</dbReference>
<keyword evidence="4" id="KW-0997">Cell inner membrane</keyword>
<keyword evidence="6 8" id="KW-1133">Transmembrane helix</keyword>
<keyword evidence="2" id="KW-0813">Transport</keyword>
<dbReference type="PANTHER" id="PTHR23522:SF10">
    <property type="entry name" value="3-PHENYLPROPIONIC ACID TRANSPORTER-RELATED"/>
    <property type="match status" value="1"/>
</dbReference>
<evidence type="ECO:0000313" key="10">
    <source>
        <dbReference type="EMBL" id="MBO1263600.1"/>
    </source>
</evidence>
<feature type="transmembrane region" description="Helical" evidence="8">
    <location>
        <begin position="135"/>
        <end position="156"/>
    </location>
</feature>
<dbReference type="Proteomes" id="UP000664218">
    <property type="component" value="Unassembled WGS sequence"/>
</dbReference>
<dbReference type="SUPFAM" id="SSF103473">
    <property type="entry name" value="MFS general substrate transporter"/>
    <property type="match status" value="2"/>
</dbReference>
<feature type="transmembrane region" description="Helical" evidence="8">
    <location>
        <begin position="168"/>
        <end position="189"/>
    </location>
</feature>
<evidence type="ECO:0000313" key="11">
    <source>
        <dbReference type="Proteomes" id="UP000664218"/>
    </source>
</evidence>
<feature type="domain" description="Major facilitator superfamily (MFS) profile" evidence="9">
    <location>
        <begin position="227"/>
        <end position="403"/>
    </location>
</feature>
<organism evidence="10 11">
    <name type="scientific">Proteiniclasticum aestuarii</name>
    <dbReference type="NCBI Taxonomy" id="2817862"/>
    <lineage>
        <taxon>Bacteria</taxon>
        <taxon>Bacillati</taxon>
        <taxon>Bacillota</taxon>
        <taxon>Clostridia</taxon>
        <taxon>Eubacteriales</taxon>
        <taxon>Clostridiaceae</taxon>
        <taxon>Proteiniclasticum</taxon>
    </lineage>
</organism>
<dbReference type="PROSITE" id="PS50850">
    <property type="entry name" value="MFS"/>
    <property type="match status" value="1"/>
</dbReference>
<feature type="transmembrane region" description="Helical" evidence="8">
    <location>
        <begin position="355"/>
        <end position="375"/>
    </location>
</feature>
<dbReference type="GO" id="GO:0030395">
    <property type="term" value="F:lactose binding"/>
    <property type="evidence" value="ECO:0007669"/>
    <property type="project" value="TreeGrafter"/>
</dbReference>
<feature type="transmembrane region" description="Helical" evidence="8">
    <location>
        <begin position="230"/>
        <end position="250"/>
    </location>
</feature>
<evidence type="ECO:0000256" key="8">
    <source>
        <dbReference type="SAM" id="Phobius"/>
    </source>
</evidence>
<dbReference type="AlphaFoldDB" id="A0A939H9L7"/>
<keyword evidence="11" id="KW-1185">Reference proteome</keyword>
<protein>
    <submittedName>
        <fullName evidence="10">MFS transporter</fullName>
    </submittedName>
</protein>
<evidence type="ECO:0000256" key="7">
    <source>
        <dbReference type="ARBA" id="ARBA00023136"/>
    </source>
</evidence>
<reference evidence="10" key="1">
    <citation type="submission" date="2021-03" db="EMBL/GenBank/DDBJ databases">
        <title>Proteiniclasticum marinus sp. nov., isolated from tidal flat sediment.</title>
        <authorList>
            <person name="Namirimu T."/>
            <person name="Yang J.-A."/>
            <person name="Yang S.-H."/>
            <person name="Kim Y.-J."/>
            <person name="Kwon K.K."/>
        </authorList>
    </citation>
    <scope>NUCLEOTIDE SEQUENCE</scope>
    <source>
        <strain evidence="10">SCR006</strain>
    </source>
</reference>
<accession>A0A939H9L7</accession>
<sequence length="403" mass="43815">MKNRMTTAGMMTARYALIHGSYWMVFGATYNFITVYLLSKNFVSHEIGLILAFTNIFSAILQPLVAGYADRSRKSALRYTTSLMLFICLSLSFIMAVSPDIMFVTASLYFLLLTVMLTIHPLINSLGMNYINEGIPLNFGFARGMGSLSYAIMSFVLGAAVEQYGTDILPFAFIILFGFTFVFTISFTLKNRSSEDADASESAGTSIPSHGDISALTATGFILKYHRFSFYLLGVILIFISFNIINIYMIKIVQSVGGNEATMGSAFAIAAILELPVMLSFAKLISRYHNTSLLKLAGLVFSVKAFITLISSSVGMIFLAQSFQMLSYAIFIPGSIYYVNQVIEKKDMIKGQAFTTAATTLGGVGGSLIGGWILSAATVKLMLIVGLGISLAGSLILLITIEK</sequence>
<gene>
    <name evidence="10" type="ORF">J3A84_00915</name>
</gene>
<name>A0A939H9L7_9CLOT</name>
<evidence type="ECO:0000256" key="6">
    <source>
        <dbReference type="ARBA" id="ARBA00022989"/>
    </source>
</evidence>
<feature type="transmembrane region" description="Helical" evidence="8">
    <location>
        <begin position="21"/>
        <end position="38"/>
    </location>
</feature>
<feature type="transmembrane region" description="Helical" evidence="8">
    <location>
        <begin position="76"/>
        <end position="95"/>
    </location>
</feature>
<comment type="subcellular location">
    <subcellularLocation>
        <location evidence="1">Cell inner membrane</location>
        <topology evidence="1">Multi-pass membrane protein</topology>
    </subcellularLocation>
</comment>
<dbReference type="PANTHER" id="PTHR23522">
    <property type="entry name" value="BLL5896 PROTEIN"/>
    <property type="match status" value="1"/>
</dbReference>
<dbReference type="InterPro" id="IPR036259">
    <property type="entry name" value="MFS_trans_sf"/>
</dbReference>
<evidence type="ECO:0000259" key="9">
    <source>
        <dbReference type="PROSITE" id="PS50850"/>
    </source>
</evidence>
<dbReference type="Gene3D" id="1.20.1250.20">
    <property type="entry name" value="MFS general substrate transporter like domains"/>
    <property type="match status" value="2"/>
</dbReference>
<comment type="caution">
    <text evidence="10">The sequence shown here is derived from an EMBL/GenBank/DDBJ whole genome shotgun (WGS) entry which is preliminary data.</text>
</comment>
<feature type="transmembrane region" description="Helical" evidence="8">
    <location>
        <begin position="296"/>
        <end position="319"/>
    </location>
</feature>
<dbReference type="GO" id="GO:0005886">
    <property type="term" value="C:plasma membrane"/>
    <property type="evidence" value="ECO:0007669"/>
    <property type="project" value="UniProtKB-SubCell"/>
</dbReference>
<feature type="transmembrane region" description="Helical" evidence="8">
    <location>
        <begin position="262"/>
        <end position="284"/>
    </location>
</feature>
<evidence type="ECO:0000256" key="5">
    <source>
        <dbReference type="ARBA" id="ARBA00022692"/>
    </source>
</evidence>
<evidence type="ECO:0000256" key="4">
    <source>
        <dbReference type="ARBA" id="ARBA00022519"/>
    </source>
</evidence>
<keyword evidence="7 8" id="KW-0472">Membrane</keyword>
<feature type="transmembrane region" description="Helical" evidence="8">
    <location>
        <begin position="50"/>
        <end position="69"/>
    </location>
</feature>
<feature type="transmembrane region" description="Helical" evidence="8">
    <location>
        <begin position="101"/>
        <end position="123"/>
    </location>
</feature>